<name>A0A2A5JQI1_PSEO7</name>
<accession>A0A2A5JQI1</accession>
<comment type="caution">
    <text evidence="2">The sequence shown here is derived from an EMBL/GenBank/DDBJ whole genome shotgun (WGS) entry which is preliminary data.</text>
</comment>
<feature type="signal peptide" evidence="1">
    <location>
        <begin position="1"/>
        <end position="19"/>
    </location>
</feature>
<reference evidence="3" key="1">
    <citation type="journal article" date="2019" name="Genome Announc.">
        <title>Draft Genome Sequence of Pseudoalteromonas piscicida Strain 36Y ROTHPW, an Hypersaline Seawater Isolate from the South Coast of Sonora, Mexico.</title>
        <authorList>
            <person name="Sanchez-Diaz R."/>
            <person name="Molina-Garza Z.J."/>
            <person name="Cruz-Suarez L.E."/>
            <person name="Selvin J."/>
            <person name="Kiran G.S."/>
            <person name="Ibarra-Gamez J.C."/>
            <person name="Gomez-Gil B."/>
            <person name="Galaviz-Silva L."/>
        </authorList>
    </citation>
    <scope>NUCLEOTIDE SEQUENCE [LARGE SCALE GENOMIC DNA]</scope>
    <source>
        <strain evidence="3">36Y_RITHPW</strain>
    </source>
</reference>
<dbReference type="Proteomes" id="UP000228621">
    <property type="component" value="Unassembled WGS sequence"/>
</dbReference>
<evidence type="ECO:0000256" key="1">
    <source>
        <dbReference type="SAM" id="SignalP"/>
    </source>
</evidence>
<dbReference type="EMBL" id="NKHF01000050">
    <property type="protein sequence ID" value="PCK31650.1"/>
    <property type="molecule type" value="Genomic_DNA"/>
</dbReference>
<sequence>MKLAFSTLLFCTFSATTFAYQINVSELVAYQLGQQQIEQLMQKIYAPLGITPRLIILPSERGLEYVNEGVYDAEAGRTHAVAATYSNLLQVPEPLATVQMAVFCIKKEHCALSDQQDYVVIKGSLVTELVCKRKKLICNAVFNDVSVFQALQKGHVEQILADDLFALGTLCQSGLEKVYVRRLPDASYPIYHYVNVKHQALLPQLTKSIQRLNNNGESHTIFSTLEKHFSTCQGKVIELSPD</sequence>
<keyword evidence="3" id="KW-1185">Reference proteome</keyword>
<keyword evidence="1" id="KW-0732">Signal</keyword>
<organism evidence="2 3">
    <name type="scientific">Pseudoalteromonas piscicida</name>
    <dbReference type="NCBI Taxonomy" id="43662"/>
    <lineage>
        <taxon>Bacteria</taxon>
        <taxon>Pseudomonadati</taxon>
        <taxon>Pseudomonadota</taxon>
        <taxon>Gammaproteobacteria</taxon>
        <taxon>Alteromonadales</taxon>
        <taxon>Pseudoalteromonadaceae</taxon>
        <taxon>Pseudoalteromonas</taxon>
    </lineage>
</organism>
<dbReference type="Gene3D" id="3.40.190.10">
    <property type="entry name" value="Periplasmic binding protein-like II"/>
    <property type="match status" value="2"/>
</dbReference>
<evidence type="ECO:0000313" key="3">
    <source>
        <dbReference type="Proteomes" id="UP000228621"/>
    </source>
</evidence>
<evidence type="ECO:0000313" key="2">
    <source>
        <dbReference type="EMBL" id="PCK31650.1"/>
    </source>
</evidence>
<protein>
    <submittedName>
        <fullName evidence="2">Uncharacterized protein</fullName>
    </submittedName>
</protein>
<proteinExistence type="predicted"/>
<gene>
    <name evidence="2" type="ORF">CEX98_11440</name>
</gene>
<dbReference type="OrthoDB" id="6383310at2"/>
<dbReference type="AlphaFoldDB" id="A0A2A5JQI1"/>
<feature type="chain" id="PRO_5012043116" evidence="1">
    <location>
        <begin position="20"/>
        <end position="242"/>
    </location>
</feature>
<dbReference type="RefSeq" id="WP_099642207.1">
    <property type="nucleotide sequence ID" value="NZ_NKHF01000050.1"/>
</dbReference>
<dbReference type="SUPFAM" id="SSF53850">
    <property type="entry name" value="Periplasmic binding protein-like II"/>
    <property type="match status" value="1"/>
</dbReference>